<evidence type="ECO:0000313" key="4">
    <source>
        <dbReference type="Proteomes" id="UP001642409"/>
    </source>
</evidence>
<dbReference type="EMBL" id="CAXDID020000380">
    <property type="protein sequence ID" value="CAL6084645.1"/>
    <property type="molecule type" value="Genomic_DNA"/>
</dbReference>
<name>A0AA86QJS8_9EUKA</name>
<protein>
    <submittedName>
        <fullName evidence="3">Hypothetical_protein</fullName>
    </submittedName>
</protein>
<reference evidence="2" key="1">
    <citation type="submission" date="2023-06" db="EMBL/GenBank/DDBJ databases">
        <authorList>
            <person name="Kurt Z."/>
        </authorList>
    </citation>
    <scope>NUCLEOTIDE SEQUENCE</scope>
</reference>
<gene>
    <name evidence="2" type="ORF">HINF_LOCUS47263</name>
    <name evidence="3" type="ORF">HINF_LOCUS62305</name>
</gene>
<accession>A0AA86QJS8</accession>
<comment type="caution">
    <text evidence="2">The sequence shown here is derived from an EMBL/GenBank/DDBJ whole genome shotgun (WGS) entry which is preliminary data.</text>
</comment>
<evidence type="ECO:0000313" key="3">
    <source>
        <dbReference type="EMBL" id="CAL6084645.1"/>
    </source>
</evidence>
<feature type="transmembrane region" description="Helical" evidence="1">
    <location>
        <begin position="21"/>
        <end position="40"/>
    </location>
</feature>
<dbReference type="EMBL" id="CATOUU010000919">
    <property type="protein sequence ID" value="CAI9959618.1"/>
    <property type="molecule type" value="Genomic_DNA"/>
</dbReference>
<evidence type="ECO:0000313" key="2">
    <source>
        <dbReference type="EMBL" id="CAI9959618.1"/>
    </source>
</evidence>
<sequence length="142" mass="16371">MSGSYKLTGEISMLKFKELNKLCTLVKLMIMVYGSIWIYVDCGIQILNVFFITFRCYNCCKPISISGVTSYWYLDNEQLNQGTTEMKNDRTLNKTVKTAQKEQQVIEQHAQNGFLERIHTTEIISILSGTIKTIAYNIVFNF</sequence>
<organism evidence="2">
    <name type="scientific">Hexamita inflata</name>
    <dbReference type="NCBI Taxonomy" id="28002"/>
    <lineage>
        <taxon>Eukaryota</taxon>
        <taxon>Metamonada</taxon>
        <taxon>Diplomonadida</taxon>
        <taxon>Hexamitidae</taxon>
        <taxon>Hexamitinae</taxon>
        <taxon>Hexamita</taxon>
    </lineage>
</organism>
<keyword evidence="1" id="KW-0472">Membrane</keyword>
<keyword evidence="1" id="KW-0812">Transmembrane</keyword>
<evidence type="ECO:0000256" key="1">
    <source>
        <dbReference type="SAM" id="Phobius"/>
    </source>
</evidence>
<reference evidence="3 4" key="2">
    <citation type="submission" date="2024-07" db="EMBL/GenBank/DDBJ databases">
        <authorList>
            <person name="Akdeniz Z."/>
        </authorList>
    </citation>
    <scope>NUCLEOTIDE SEQUENCE [LARGE SCALE GENOMIC DNA]</scope>
</reference>
<keyword evidence="4" id="KW-1185">Reference proteome</keyword>
<keyword evidence="1" id="KW-1133">Transmembrane helix</keyword>
<dbReference type="Proteomes" id="UP001642409">
    <property type="component" value="Unassembled WGS sequence"/>
</dbReference>
<proteinExistence type="predicted"/>
<dbReference type="AlphaFoldDB" id="A0AA86QJS8"/>